<gene>
    <name evidence="2" type="ORF">Q8947_09240</name>
</gene>
<protein>
    <submittedName>
        <fullName evidence="2">Uncharacterized protein</fullName>
    </submittedName>
</protein>
<keyword evidence="1" id="KW-1133">Transmembrane helix</keyword>
<proteinExistence type="predicted"/>
<feature type="transmembrane region" description="Helical" evidence="1">
    <location>
        <begin position="68"/>
        <end position="94"/>
    </location>
</feature>
<name>A0ABU1D6V4_9BURK</name>
<keyword evidence="1" id="KW-0472">Membrane</keyword>
<evidence type="ECO:0000256" key="1">
    <source>
        <dbReference type="SAM" id="Phobius"/>
    </source>
</evidence>
<accession>A0ABU1D6V4</accession>
<organism evidence="2 3">
    <name type="scientific">Yanghanlia caeni</name>
    <dbReference type="NCBI Taxonomy" id="3064283"/>
    <lineage>
        <taxon>Bacteria</taxon>
        <taxon>Pseudomonadati</taxon>
        <taxon>Pseudomonadota</taxon>
        <taxon>Betaproteobacteria</taxon>
        <taxon>Burkholderiales</taxon>
        <taxon>Alcaligenaceae</taxon>
        <taxon>Yanghanlia</taxon>
    </lineage>
</organism>
<evidence type="ECO:0000313" key="2">
    <source>
        <dbReference type="EMBL" id="MDR4126164.1"/>
    </source>
</evidence>
<dbReference type="EMBL" id="JAUZQE010000019">
    <property type="protein sequence ID" value="MDR4126164.1"/>
    <property type="molecule type" value="Genomic_DNA"/>
</dbReference>
<keyword evidence="1" id="KW-0812">Transmembrane</keyword>
<keyword evidence="3" id="KW-1185">Reference proteome</keyword>
<reference evidence="2 3" key="1">
    <citation type="submission" date="2023-08" db="EMBL/GenBank/DDBJ databases">
        <title>Alcaligenaceae gen. nov., a novel taxon isolated from the sludge of Yixing Pesticide Factory.</title>
        <authorList>
            <person name="Ruan L."/>
        </authorList>
    </citation>
    <scope>NUCLEOTIDE SEQUENCE [LARGE SCALE GENOMIC DNA]</scope>
    <source>
        <strain evidence="2 3">LG-2</strain>
    </source>
</reference>
<feature type="transmembrane region" description="Helical" evidence="1">
    <location>
        <begin position="28"/>
        <end position="47"/>
    </location>
</feature>
<dbReference type="Proteomes" id="UP001232156">
    <property type="component" value="Unassembled WGS sequence"/>
</dbReference>
<comment type="caution">
    <text evidence="2">The sequence shown here is derived from an EMBL/GenBank/DDBJ whole genome shotgun (WGS) entry which is preliminary data.</text>
</comment>
<sequence length="125" mass="13919">MPFQFSKLPGYTSRGKCTPGLERKILRYMPFTFLTIIFLCGAPSVMVRLMEWQGSEHAIEAFIGRVDMIAAGVFFTLFNAAFVVTTGAVLITLMKGPGYVADGYKLIDSESPEKLTDKPWIGDRE</sequence>
<dbReference type="RefSeq" id="WP_165278937.1">
    <property type="nucleotide sequence ID" value="NZ_JAUZQE010000019.1"/>
</dbReference>
<evidence type="ECO:0000313" key="3">
    <source>
        <dbReference type="Proteomes" id="UP001232156"/>
    </source>
</evidence>